<dbReference type="KEGG" id="sfol:H3H32_10945"/>
<gene>
    <name evidence="1" type="ORF">H3H32_10945</name>
</gene>
<dbReference type="EMBL" id="CP059732">
    <property type="protein sequence ID" value="QMW05360.1"/>
    <property type="molecule type" value="Genomic_DNA"/>
</dbReference>
<name>A0A7G5H2L8_9BACT</name>
<sequence>MRRLEIGDRLIADGSWNFAEAIVESVTDTEAIAKGIRLYEGELRFPRDFEDFQRAIGHDHSGMGDQQYWYYVPQPGL</sequence>
<evidence type="ECO:0000313" key="2">
    <source>
        <dbReference type="Proteomes" id="UP000515369"/>
    </source>
</evidence>
<dbReference type="AlphaFoldDB" id="A0A7G5H2L8"/>
<organism evidence="1 2">
    <name type="scientific">Spirosoma foliorum</name>
    <dbReference type="NCBI Taxonomy" id="2710596"/>
    <lineage>
        <taxon>Bacteria</taxon>
        <taxon>Pseudomonadati</taxon>
        <taxon>Bacteroidota</taxon>
        <taxon>Cytophagia</taxon>
        <taxon>Cytophagales</taxon>
        <taxon>Cytophagaceae</taxon>
        <taxon>Spirosoma</taxon>
    </lineage>
</organism>
<evidence type="ECO:0000313" key="1">
    <source>
        <dbReference type="EMBL" id="QMW05360.1"/>
    </source>
</evidence>
<proteinExistence type="predicted"/>
<reference evidence="1 2" key="1">
    <citation type="submission" date="2020-07" db="EMBL/GenBank/DDBJ databases">
        <title>Spirosoma foliorum sp. nov., isolated from the leaves on the Nejang mountain Korea, Republic of.</title>
        <authorList>
            <person name="Ho H."/>
            <person name="Lee Y.-J."/>
            <person name="Nurcahyanto D.-A."/>
            <person name="Kim S.-G."/>
        </authorList>
    </citation>
    <scope>NUCLEOTIDE SEQUENCE [LARGE SCALE GENOMIC DNA]</scope>
    <source>
        <strain evidence="1 2">PL0136</strain>
    </source>
</reference>
<accession>A0A7G5H2L8</accession>
<dbReference type="RefSeq" id="WP_182462706.1">
    <property type="nucleotide sequence ID" value="NZ_CP059732.1"/>
</dbReference>
<protein>
    <submittedName>
        <fullName evidence="1">Uncharacterized protein</fullName>
    </submittedName>
</protein>
<dbReference type="Proteomes" id="UP000515369">
    <property type="component" value="Chromosome"/>
</dbReference>
<keyword evidence="2" id="KW-1185">Reference proteome</keyword>